<evidence type="ECO:0000259" key="3">
    <source>
        <dbReference type="PROSITE" id="PS50118"/>
    </source>
</evidence>
<evidence type="ECO:0000256" key="2">
    <source>
        <dbReference type="SAM" id="MobiDB-lite"/>
    </source>
</evidence>
<reference evidence="4 5" key="1">
    <citation type="journal article" date="2020" name="ISME J.">
        <title>Uncovering the hidden diversity of litter-decomposition mechanisms in mushroom-forming fungi.</title>
        <authorList>
            <person name="Floudas D."/>
            <person name="Bentzer J."/>
            <person name="Ahren D."/>
            <person name="Johansson T."/>
            <person name="Persson P."/>
            <person name="Tunlid A."/>
        </authorList>
    </citation>
    <scope>NUCLEOTIDE SEQUENCE [LARGE SCALE GENOMIC DNA]</scope>
    <source>
        <strain evidence="4 5">CBS 291.85</strain>
    </source>
</reference>
<dbReference type="PROSITE" id="PS50118">
    <property type="entry name" value="HMG_BOX_2"/>
    <property type="match status" value="1"/>
</dbReference>
<name>A0A8H5G3S6_9AGAR</name>
<dbReference type="OrthoDB" id="1919336at2759"/>
<dbReference type="AlphaFoldDB" id="A0A8H5G3S6"/>
<feature type="DNA-binding region" description="HMG box" evidence="1">
    <location>
        <begin position="39"/>
        <end position="112"/>
    </location>
</feature>
<organism evidence="4 5">
    <name type="scientific">Tetrapyrgos nigripes</name>
    <dbReference type="NCBI Taxonomy" id="182062"/>
    <lineage>
        <taxon>Eukaryota</taxon>
        <taxon>Fungi</taxon>
        <taxon>Dikarya</taxon>
        <taxon>Basidiomycota</taxon>
        <taxon>Agaricomycotina</taxon>
        <taxon>Agaricomycetes</taxon>
        <taxon>Agaricomycetidae</taxon>
        <taxon>Agaricales</taxon>
        <taxon>Marasmiineae</taxon>
        <taxon>Marasmiaceae</taxon>
        <taxon>Tetrapyrgos</taxon>
    </lineage>
</organism>
<dbReference type="InterPro" id="IPR036910">
    <property type="entry name" value="HMG_box_dom_sf"/>
</dbReference>
<evidence type="ECO:0000313" key="5">
    <source>
        <dbReference type="Proteomes" id="UP000559256"/>
    </source>
</evidence>
<protein>
    <recommendedName>
        <fullName evidence="3">HMG box domain-containing protein</fullName>
    </recommendedName>
</protein>
<dbReference type="GO" id="GO:0003677">
    <property type="term" value="F:DNA binding"/>
    <property type="evidence" value="ECO:0007669"/>
    <property type="project" value="UniProtKB-UniRule"/>
</dbReference>
<proteinExistence type="predicted"/>
<keyword evidence="5" id="KW-1185">Reference proteome</keyword>
<evidence type="ECO:0000256" key="1">
    <source>
        <dbReference type="PROSITE-ProRule" id="PRU00267"/>
    </source>
</evidence>
<dbReference type="GO" id="GO:0005634">
    <property type="term" value="C:nucleus"/>
    <property type="evidence" value="ECO:0007669"/>
    <property type="project" value="UniProtKB-UniRule"/>
</dbReference>
<dbReference type="Proteomes" id="UP000559256">
    <property type="component" value="Unassembled WGS sequence"/>
</dbReference>
<keyword evidence="1" id="KW-0238">DNA-binding</keyword>
<feature type="compositionally biased region" description="Low complexity" evidence="2">
    <location>
        <begin position="119"/>
        <end position="130"/>
    </location>
</feature>
<gene>
    <name evidence="4" type="ORF">D9758_007510</name>
</gene>
<feature type="region of interest" description="Disordered" evidence="2">
    <location>
        <begin position="88"/>
        <end position="163"/>
    </location>
</feature>
<feature type="compositionally biased region" description="Polar residues" evidence="2">
    <location>
        <begin position="95"/>
        <end position="105"/>
    </location>
</feature>
<dbReference type="CDD" id="cd00084">
    <property type="entry name" value="HMG-box_SF"/>
    <property type="match status" value="1"/>
</dbReference>
<sequence length="163" mass="17548">MKAAAKMADAYLNAVQNASGSNSLVNGISDDSDVPTNNIKKPRKSKATVADEEPVETVRKELKDRHPEISTADLRKVIAEQWAKMTAEEKEPYTKQASDAKQTYSDAKAAYDARSPDEVAAANAAVADAAASKKPRQSKPKADKPEQKPVSIKKACPVPSIRV</sequence>
<feature type="compositionally biased region" description="Basic and acidic residues" evidence="2">
    <location>
        <begin position="56"/>
        <end position="67"/>
    </location>
</feature>
<evidence type="ECO:0000313" key="4">
    <source>
        <dbReference type="EMBL" id="KAF5357715.1"/>
    </source>
</evidence>
<keyword evidence="1" id="KW-0539">Nucleus</keyword>
<feature type="region of interest" description="Disordered" evidence="2">
    <location>
        <begin position="20"/>
        <end position="67"/>
    </location>
</feature>
<dbReference type="EMBL" id="JAACJM010000050">
    <property type="protein sequence ID" value="KAF5357715.1"/>
    <property type="molecule type" value="Genomic_DNA"/>
</dbReference>
<dbReference type="PRINTS" id="PR00886">
    <property type="entry name" value="HIGHMOBLTY12"/>
</dbReference>
<dbReference type="SUPFAM" id="SSF47095">
    <property type="entry name" value="HMG-box"/>
    <property type="match status" value="1"/>
</dbReference>
<dbReference type="InterPro" id="IPR009071">
    <property type="entry name" value="HMG_box_dom"/>
</dbReference>
<comment type="caution">
    <text evidence="4">The sequence shown here is derived from an EMBL/GenBank/DDBJ whole genome shotgun (WGS) entry which is preliminary data.</text>
</comment>
<dbReference type="SMART" id="SM00398">
    <property type="entry name" value="HMG"/>
    <property type="match status" value="1"/>
</dbReference>
<accession>A0A8H5G3S6</accession>
<dbReference type="Pfam" id="PF00505">
    <property type="entry name" value="HMG_box"/>
    <property type="match status" value="1"/>
</dbReference>
<dbReference type="Gene3D" id="1.10.30.10">
    <property type="entry name" value="High mobility group box domain"/>
    <property type="match status" value="1"/>
</dbReference>
<feature type="domain" description="HMG box" evidence="3">
    <location>
        <begin position="39"/>
        <end position="112"/>
    </location>
</feature>